<dbReference type="EMBL" id="KV875453">
    <property type="protein sequence ID" value="RZR70688.1"/>
    <property type="molecule type" value="Genomic_DNA"/>
</dbReference>
<proteinExistence type="predicted"/>
<evidence type="ECO:0000313" key="1">
    <source>
        <dbReference type="EMBL" id="RZR70688.1"/>
    </source>
</evidence>
<dbReference type="AlphaFoldDB" id="A0A445M8Y3"/>
<dbReference type="Proteomes" id="UP000290560">
    <property type="component" value="Unassembled WGS sequence"/>
</dbReference>
<reference evidence="1" key="1">
    <citation type="journal article" date="2018" name="Data Brief">
        <title>Genome sequence data from 17 accessions of Ensete ventricosum, a staple food crop for millions in Ethiopia.</title>
        <authorList>
            <person name="Yemataw Z."/>
            <person name="Muzemil S."/>
            <person name="Ambachew D."/>
            <person name="Tripathi L."/>
            <person name="Tesfaye K."/>
            <person name="Chala A."/>
            <person name="Farbos A."/>
            <person name="O'Neill P."/>
            <person name="Moore K."/>
            <person name="Grant M."/>
            <person name="Studholme D.J."/>
        </authorList>
    </citation>
    <scope>NUCLEOTIDE SEQUENCE [LARGE SCALE GENOMIC DNA]</scope>
    <source>
        <tissue evidence="1">Leaf</tissue>
    </source>
</reference>
<sequence>MASLFLGATGLGAGRAATKVVKLWVSRSSCITGIGLLILGRGFSTGRVTGLDKSRLIGRATGLDKNYLTGQVTGLGKNCLTGRVTSLDKNCLTGQVAGLDKNCLTG</sequence>
<gene>
    <name evidence="1" type="ORF">BHM03_00001071</name>
</gene>
<organism evidence="1">
    <name type="scientific">Ensete ventricosum</name>
    <name type="common">Abyssinian banana</name>
    <name type="synonym">Musa ensete</name>
    <dbReference type="NCBI Taxonomy" id="4639"/>
    <lineage>
        <taxon>Eukaryota</taxon>
        <taxon>Viridiplantae</taxon>
        <taxon>Streptophyta</taxon>
        <taxon>Embryophyta</taxon>
        <taxon>Tracheophyta</taxon>
        <taxon>Spermatophyta</taxon>
        <taxon>Magnoliopsida</taxon>
        <taxon>Liliopsida</taxon>
        <taxon>Zingiberales</taxon>
        <taxon>Musaceae</taxon>
        <taxon>Ensete</taxon>
    </lineage>
</organism>
<name>A0A445M8Y3_ENSVE</name>
<protein>
    <submittedName>
        <fullName evidence="1">Uncharacterized protein</fullName>
    </submittedName>
</protein>
<accession>A0A445M8Y3</accession>